<name>A0A5D4R5R8_9BACI</name>
<organism evidence="1 2">
    <name type="scientific">Bacillus infantis</name>
    <dbReference type="NCBI Taxonomy" id="324767"/>
    <lineage>
        <taxon>Bacteria</taxon>
        <taxon>Bacillati</taxon>
        <taxon>Bacillota</taxon>
        <taxon>Bacilli</taxon>
        <taxon>Bacillales</taxon>
        <taxon>Bacillaceae</taxon>
        <taxon>Bacillus</taxon>
    </lineage>
</organism>
<sequence>MNIFDSHCDVLYKMFINPSIDFRSSSRLHIDYEKLKKAGSKVQCFAVYVPESVHPNMKFHAALYMIELFYERVLKPFPKMKHIRERGQAYQLKEDEIGAVLTLEGCDCIGDDLLKLKTLIRLGVSSVGLTWNYSNYAADGALEERGAGLSSFGKKAVGILNEKQCLCDVSHLSEKGFWDVMELAELPFASHSNCHALCPVPRNLNDNQLKALIERDSVIGLTFVPEFLTGTKESAISDILKHVEHVCSLGGEDHTGFGSDFDGIDDTVKGLSSFQYYGNLVNELQKHYSEIQVEKFLFRNMEKRLPPAGKNEMD</sequence>
<accession>A0A5D4R5R8</accession>
<dbReference type="AlphaFoldDB" id="A0A5D4R5R8"/>
<dbReference type="GO" id="GO:0006508">
    <property type="term" value="P:proteolysis"/>
    <property type="evidence" value="ECO:0007669"/>
    <property type="project" value="InterPro"/>
</dbReference>
<proteinExistence type="predicted"/>
<dbReference type="PANTHER" id="PTHR10443">
    <property type="entry name" value="MICROSOMAL DIPEPTIDASE"/>
    <property type="match status" value="1"/>
</dbReference>
<dbReference type="Proteomes" id="UP000322139">
    <property type="component" value="Unassembled WGS sequence"/>
</dbReference>
<comment type="caution">
    <text evidence="1">The sequence shown here is derived from an EMBL/GenBank/DDBJ whole genome shotgun (WGS) entry which is preliminary data.</text>
</comment>
<dbReference type="Pfam" id="PF01244">
    <property type="entry name" value="Peptidase_M19"/>
    <property type="match status" value="1"/>
</dbReference>
<dbReference type="PROSITE" id="PS51365">
    <property type="entry name" value="RENAL_DIPEPTIDASE_2"/>
    <property type="match status" value="1"/>
</dbReference>
<dbReference type="Gene3D" id="3.20.20.140">
    <property type="entry name" value="Metal-dependent hydrolases"/>
    <property type="match status" value="1"/>
</dbReference>
<evidence type="ECO:0000313" key="2">
    <source>
        <dbReference type="Proteomes" id="UP000322139"/>
    </source>
</evidence>
<evidence type="ECO:0000313" key="1">
    <source>
        <dbReference type="EMBL" id="TYS46707.1"/>
    </source>
</evidence>
<dbReference type="SUPFAM" id="SSF51556">
    <property type="entry name" value="Metallo-dependent hydrolases"/>
    <property type="match status" value="1"/>
</dbReference>
<dbReference type="CDD" id="cd01301">
    <property type="entry name" value="rDP_like"/>
    <property type="match status" value="1"/>
</dbReference>
<dbReference type="PANTHER" id="PTHR10443:SF12">
    <property type="entry name" value="DIPEPTIDASE"/>
    <property type="match status" value="1"/>
</dbReference>
<dbReference type="InterPro" id="IPR032466">
    <property type="entry name" value="Metal_Hydrolase"/>
</dbReference>
<gene>
    <name evidence="1" type="ORF">FZD51_14625</name>
</gene>
<dbReference type="RefSeq" id="WP_148975457.1">
    <property type="nucleotide sequence ID" value="NZ_JBNIKU010000002.1"/>
</dbReference>
<dbReference type="GO" id="GO:0070573">
    <property type="term" value="F:metallodipeptidase activity"/>
    <property type="evidence" value="ECO:0007669"/>
    <property type="project" value="InterPro"/>
</dbReference>
<reference evidence="1 2" key="1">
    <citation type="submission" date="2019-08" db="EMBL/GenBank/DDBJ databases">
        <title>Bacillus genomes from the desert of Cuatro Cienegas, Coahuila.</title>
        <authorList>
            <person name="Olmedo-Alvarez G."/>
        </authorList>
    </citation>
    <scope>NUCLEOTIDE SEQUENCE [LARGE SCALE GENOMIC DNA]</scope>
    <source>
        <strain evidence="1 2">CH446_14T</strain>
    </source>
</reference>
<protein>
    <submittedName>
        <fullName evidence="1">Membrane dipeptidase</fullName>
    </submittedName>
</protein>
<dbReference type="EMBL" id="VTER01000007">
    <property type="protein sequence ID" value="TYS46707.1"/>
    <property type="molecule type" value="Genomic_DNA"/>
</dbReference>
<dbReference type="InterPro" id="IPR008257">
    <property type="entry name" value="Pept_M19"/>
</dbReference>